<protein>
    <recommendedName>
        <fullName evidence="3">DUF1059 domain-containing protein</fullName>
    </recommendedName>
</protein>
<reference evidence="2" key="1">
    <citation type="submission" date="2016-10" db="EMBL/GenBank/DDBJ databases">
        <authorList>
            <person name="Varghese N."/>
            <person name="Submissions S."/>
        </authorList>
    </citation>
    <scope>NUCLEOTIDE SEQUENCE [LARGE SCALE GENOMIC DNA]</scope>
    <source>
        <strain evidence="2">CGMCC 4.7042</strain>
    </source>
</reference>
<organism evidence="1 2">
    <name type="scientific">Streptomyces wuyuanensis</name>
    <dbReference type="NCBI Taxonomy" id="1196353"/>
    <lineage>
        <taxon>Bacteria</taxon>
        <taxon>Bacillati</taxon>
        <taxon>Actinomycetota</taxon>
        <taxon>Actinomycetes</taxon>
        <taxon>Kitasatosporales</taxon>
        <taxon>Streptomycetaceae</taxon>
        <taxon>Streptomyces</taxon>
    </lineage>
</organism>
<gene>
    <name evidence="1" type="ORF">SAMN05444921_102130</name>
</gene>
<dbReference type="OrthoDB" id="4560214at2"/>
<name>A0A1G9NVW9_9ACTN</name>
<dbReference type="RefSeq" id="WP_093652358.1">
    <property type="nucleotide sequence ID" value="NZ_FNHI01000002.1"/>
</dbReference>
<dbReference type="EMBL" id="FNHI01000002">
    <property type="protein sequence ID" value="SDL90463.1"/>
    <property type="molecule type" value="Genomic_DNA"/>
</dbReference>
<dbReference type="GeneID" id="40828081"/>
<keyword evidence="2" id="KW-1185">Reference proteome</keyword>
<evidence type="ECO:0000313" key="2">
    <source>
        <dbReference type="Proteomes" id="UP000199063"/>
    </source>
</evidence>
<dbReference type="Pfam" id="PF06348">
    <property type="entry name" value="DUF1059"/>
    <property type="match status" value="1"/>
</dbReference>
<dbReference type="AlphaFoldDB" id="A0A1G9NVW9"/>
<dbReference type="Proteomes" id="UP000199063">
    <property type="component" value="Unassembled WGS sequence"/>
</dbReference>
<evidence type="ECO:0008006" key="3">
    <source>
        <dbReference type="Google" id="ProtNLM"/>
    </source>
</evidence>
<accession>A0A1G9NVW9</accession>
<dbReference type="STRING" id="1196353.SAMN05444921_102130"/>
<proteinExistence type="predicted"/>
<evidence type="ECO:0000313" key="1">
    <source>
        <dbReference type="EMBL" id="SDL90463.1"/>
    </source>
</evidence>
<sequence length="63" mass="6968">MTRKVADCRRFPSETDCTLTISGEEDEVLRAATAHAVAVHGHTDSPELREKIRGMLEDEKVSA</sequence>
<dbReference type="InterPro" id="IPR009409">
    <property type="entry name" value="DUF1059"/>
</dbReference>